<reference evidence="4" key="1">
    <citation type="submission" date="2016-06" db="EMBL/GenBank/DDBJ databases">
        <authorList>
            <person name="Nascimento L."/>
            <person name="Pereira R.V."/>
            <person name="Martins L.F."/>
            <person name="Quaggio R.B."/>
            <person name="Silva A.M."/>
            <person name="Setubal J.C."/>
        </authorList>
    </citation>
    <scope>NUCLEOTIDE SEQUENCE [LARGE SCALE GENOMIC DNA]</scope>
</reference>
<dbReference type="Gene3D" id="2.30.30.90">
    <property type="match status" value="1"/>
</dbReference>
<evidence type="ECO:0000259" key="2">
    <source>
        <dbReference type="SMART" id="SM00899"/>
    </source>
</evidence>
<organism evidence="3 4">
    <name type="scientific">Bacillus thermozeamaize</name>
    <dbReference type="NCBI Taxonomy" id="230954"/>
    <lineage>
        <taxon>Bacteria</taxon>
        <taxon>Bacillati</taxon>
        <taxon>Bacillota</taxon>
        <taxon>Bacilli</taxon>
        <taxon>Bacillales</taxon>
        <taxon>Bacillaceae</taxon>
        <taxon>Bacillus</taxon>
    </lineage>
</organism>
<dbReference type="Proteomes" id="UP000196475">
    <property type="component" value="Unassembled WGS sequence"/>
</dbReference>
<dbReference type="Pfam" id="PF04023">
    <property type="entry name" value="FeoA"/>
    <property type="match status" value="1"/>
</dbReference>
<dbReference type="SMART" id="SM00899">
    <property type="entry name" value="FeoA"/>
    <property type="match status" value="1"/>
</dbReference>
<sequence>MSSSDHVKALSDLKAGEQIRITELTLEGAMRRRLLDLGFVPGATVKMIRRSPLGDPAAYSVNRTVIALRKEESSRIFGIPIGSEGG</sequence>
<evidence type="ECO:0000313" key="4">
    <source>
        <dbReference type="Proteomes" id="UP000196475"/>
    </source>
</evidence>
<evidence type="ECO:0000256" key="1">
    <source>
        <dbReference type="ARBA" id="ARBA00023004"/>
    </source>
</evidence>
<proteinExistence type="predicted"/>
<name>A0A1Y3PK74_9BACI</name>
<dbReference type="EMBL" id="LZRT01000101">
    <property type="protein sequence ID" value="OUM85488.1"/>
    <property type="molecule type" value="Genomic_DNA"/>
</dbReference>
<dbReference type="InterPro" id="IPR008988">
    <property type="entry name" value="Transcriptional_repressor_C"/>
</dbReference>
<dbReference type="InterPro" id="IPR052713">
    <property type="entry name" value="FeoA"/>
</dbReference>
<dbReference type="PANTHER" id="PTHR42954">
    <property type="entry name" value="FE(2+) TRANSPORT PROTEIN A"/>
    <property type="match status" value="1"/>
</dbReference>
<keyword evidence="1" id="KW-0408">Iron</keyword>
<feature type="domain" description="Ferrous iron transporter FeoA-like" evidence="2">
    <location>
        <begin position="8"/>
        <end position="80"/>
    </location>
</feature>
<dbReference type="PANTHER" id="PTHR42954:SF2">
    <property type="entry name" value="FE(2+) TRANSPORT PROTEIN A"/>
    <property type="match status" value="1"/>
</dbReference>
<dbReference type="InterPro" id="IPR007167">
    <property type="entry name" value="Fe-transptr_FeoA-like"/>
</dbReference>
<gene>
    <name evidence="3" type="ORF">BAA01_10450</name>
</gene>
<dbReference type="GO" id="GO:0046914">
    <property type="term" value="F:transition metal ion binding"/>
    <property type="evidence" value="ECO:0007669"/>
    <property type="project" value="InterPro"/>
</dbReference>
<accession>A0A1Y3PK74</accession>
<comment type="caution">
    <text evidence="3">The sequence shown here is derived from an EMBL/GenBank/DDBJ whole genome shotgun (WGS) entry which is preliminary data.</text>
</comment>
<dbReference type="AlphaFoldDB" id="A0A1Y3PK74"/>
<protein>
    <submittedName>
        <fullName evidence="3">Iron transporter FeoA</fullName>
    </submittedName>
</protein>
<dbReference type="SUPFAM" id="SSF50037">
    <property type="entry name" value="C-terminal domain of transcriptional repressors"/>
    <property type="match status" value="1"/>
</dbReference>
<dbReference type="InterPro" id="IPR038157">
    <property type="entry name" value="FeoA_core_dom"/>
</dbReference>
<evidence type="ECO:0000313" key="3">
    <source>
        <dbReference type="EMBL" id="OUM85488.1"/>
    </source>
</evidence>